<dbReference type="STRING" id="1123323.SAMN05216245_1212"/>
<dbReference type="EMBL" id="FONL01000021">
    <property type="protein sequence ID" value="SFE80811.1"/>
    <property type="molecule type" value="Genomic_DNA"/>
</dbReference>
<organism evidence="1 2">
    <name type="scientific">Succiniclasticum ruminis DSM 9236</name>
    <dbReference type="NCBI Taxonomy" id="1123323"/>
    <lineage>
        <taxon>Bacteria</taxon>
        <taxon>Bacillati</taxon>
        <taxon>Bacillota</taxon>
        <taxon>Negativicutes</taxon>
        <taxon>Acidaminococcales</taxon>
        <taxon>Acidaminococcaceae</taxon>
        <taxon>Succiniclasticum</taxon>
    </lineage>
</organism>
<accession>A0A1I2DKJ2</accession>
<sequence>MSKNANVTKDMNENQESKEQKMIPATFVLYCDYPGCEFREEMDAPGIDWDDDDYEFSIDDVLDELQDKISDTLYSELNYNELLGVHYTEDDVAAQGHFWYGEVRTSEFGDADLPLNEDIKVCLDCVAEDGTVLETHEIDIESFISLDSVKETLMECGLFDSTDEYIECSLDKFVKETGWHIGLLKGSERIEDVTRWPAPNRRGSWIDEDGTEMYPCLWYGYNDGSLLSGEEDRIWNIDNGLDFWFSDDPERYLVEYDYDGHAGCFGGMIPDIEAIRKECPILLEEDDTEESIDAKVQAYCKKQYKKAHKKMKEAVTKPEA</sequence>
<gene>
    <name evidence="1" type="ORF">SAMN05216245_1212</name>
</gene>
<proteinExistence type="predicted"/>
<dbReference type="Proteomes" id="UP000198896">
    <property type="component" value="Unassembled WGS sequence"/>
</dbReference>
<evidence type="ECO:0000313" key="1">
    <source>
        <dbReference type="EMBL" id="SFE80811.1"/>
    </source>
</evidence>
<name>A0A1I2DKJ2_9FIRM</name>
<keyword evidence="2" id="KW-1185">Reference proteome</keyword>
<dbReference type="RefSeq" id="WP_093914159.1">
    <property type="nucleotide sequence ID" value="NZ_FONL01000021.1"/>
</dbReference>
<reference evidence="1 2" key="1">
    <citation type="submission" date="2016-10" db="EMBL/GenBank/DDBJ databases">
        <authorList>
            <person name="de Groot N.N."/>
        </authorList>
    </citation>
    <scope>NUCLEOTIDE SEQUENCE [LARGE SCALE GENOMIC DNA]</scope>
    <source>
        <strain evidence="1 2">DSM 9236</strain>
    </source>
</reference>
<dbReference type="AlphaFoldDB" id="A0A1I2DKJ2"/>
<evidence type="ECO:0000313" key="2">
    <source>
        <dbReference type="Proteomes" id="UP000198896"/>
    </source>
</evidence>
<protein>
    <submittedName>
        <fullName evidence="1">Uncharacterized protein</fullName>
    </submittedName>
</protein>